<sequence>MHFTVNDVSKSFGGRPALDRVSFAVGERDFVCLLGPSGCGKTTLLRIVAGLLATDSGSIMLGARDITRMPARERNFGIVFQSYSLFPNMTVAENIGYGMKLRGLPPRAAAARRDELLRLIQLPDEAGKYPAQLSGGQQQRVALARALAVDPALLLLDEPLSALDARVREQMRGEIHQVQRQLGIPTLMVTHDQQEALTLADTIICMNRGRIEQIGTPRQLYMNPATRFVAQFIGASNLLPTSWVREALPTLLSGRPAAPDHHLEACLRPEDVHATAAEDGEGTVRAVTFLGSMIRLVIDWRGRSFTAEQHRDCTLKPGDSVTLDVRPDRSAWVAA</sequence>
<accession>A0A1I3Z6U8</accession>
<dbReference type="Gene3D" id="2.40.50.100">
    <property type="match status" value="1"/>
</dbReference>
<dbReference type="PROSITE" id="PS00211">
    <property type="entry name" value="ABC_TRANSPORTER_1"/>
    <property type="match status" value="1"/>
</dbReference>
<gene>
    <name evidence="5" type="ORF">SAMN05192579_102236</name>
</gene>
<evidence type="ECO:0000256" key="2">
    <source>
        <dbReference type="ARBA" id="ARBA00022741"/>
    </source>
</evidence>
<dbReference type="PROSITE" id="PS50893">
    <property type="entry name" value="ABC_TRANSPORTER_2"/>
    <property type="match status" value="1"/>
</dbReference>
<dbReference type="InterPro" id="IPR008995">
    <property type="entry name" value="Mo/tungstate-bd_C_term_dom"/>
</dbReference>
<dbReference type="FunFam" id="3.40.50.300:FF:000425">
    <property type="entry name" value="Probable ABC transporter, ATP-binding subunit"/>
    <property type="match status" value="1"/>
</dbReference>
<feature type="domain" description="ABC transporter" evidence="4">
    <location>
        <begin position="3"/>
        <end position="233"/>
    </location>
</feature>
<dbReference type="Pfam" id="PF00005">
    <property type="entry name" value="ABC_tran"/>
    <property type="match status" value="1"/>
</dbReference>
<reference evidence="6" key="1">
    <citation type="submission" date="2016-10" db="EMBL/GenBank/DDBJ databases">
        <authorList>
            <person name="Varghese N."/>
            <person name="Submissions S."/>
        </authorList>
    </citation>
    <scope>NUCLEOTIDE SEQUENCE [LARGE SCALE GENOMIC DNA]</scope>
    <source>
        <strain evidence="6">MO64</strain>
    </source>
</reference>
<dbReference type="SUPFAM" id="SSF50331">
    <property type="entry name" value="MOP-like"/>
    <property type="match status" value="1"/>
</dbReference>
<dbReference type="InterPro" id="IPR027417">
    <property type="entry name" value="P-loop_NTPase"/>
</dbReference>
<keyword evidence="1" id="KW-0813">Transport</keyword>
<evidence type="ECO:0000256" key="1">
    <source>
        <dbReference type="ARBA" id="ARBA00022448"/>
    </source>
</evidence>
<evidence type="ECO:0000313" key="5">
    <source>
        <dbReference type="EMBL" id="SFK39727.1"/>
    </source>
</evidence>
<dbReference type="InterPro" id="IPR050093">
    <property type="entry name" value="ABC_SmlMolc_Importer"/>
</dbReference>
<dbReference type="GO" id="GO:0015697">
    <property type="term" value="P:quaternary ammonium group transport"/>
    <property type="evidence" value="ECO:0007669"/>
    <property type="project" value="UniProtKB-ARBA"/>
</dbReference>
<dbReference type="SUPFAM" id="SSF52540">
    <property type="entry name" value="P-loop containing nucleoside triphosphate hydrolases"/>
    <property type="match status" value="1"/>
</dbReference>
<name>A0A1I3Z6U8_9GAMM</name>
<dbReference type="PANTHER" id="PTHR42781">
    <property type="entry name" value="SPERMIDINE/PUTRESCINE IMPORT ATP-BINDING PROTEIN POTA"/>
    <property type="match status" value="1"/>
</dbReference>
<protein>
    <submittedName>
        <fullName evidence="5">Iron(III) transport system ATP-binding protein</fullName>
    </submittedName>
</protein>
<dbReference type="SMART" id="SM00382">
    <property type="entry name" value="AAA"/>
    <property type="match status" value="1"/>
</dbReference>
<dbReference type="GO" id="GO:0022857">
    <property type="term" value="F:transmembrane transporter activity"/>
    <property type="evidence" value="ECO:0007669"/>
    <property type="project" value="InterPro"/>
</dbReference>
<dbReference type="RefSeq" id="WP_092701578.1">
    <property type="nucleotide sequence ID" value="NZ_FOSR01000002.1"/>
</dbReference>
<keyword evidence="6" id="KW-1185">Reference proteome</keyword>
<dbReference type="GO" id="GO:0016887">
    <property type="term" value="F:ATP hydrolysis activity"/>
    <property type="evidence" value="ECO:0007669"/>
    <property type="project" value="InterPro"/>
</dbReference>
<dbReference type="InterPro" id="IPR013611">
    <property type="entry name" value="Transp-assoc_OB_typ2"/>
</dbReference>
<evidence type="ECO:0000313" key="6">
    <source>
        <dbReference type="Proteomes" id="UP000198725"/>
    </source>
</evidence>
<keyword evidence="2" id="KW-0547">Nucleotide-binding</keyword>
<dbReference type="PANTHER" id="PTHR42781:SF4">
    <property type="entry name" value="SPERMIDINE_PUTRESCINE IMPORT ATP-BINDING PROTEIN POTA"/>
    <property type="match status" value="1"/>
</dbReference>
<dbReference type="GO" id="GO:0005524">
    <property type="term" value="F:ATP binding"/>
    <property type="evidence" value="ECO:0007669"/>
    <property type="project" value="UniProtKB-KW"/>
</dbReference>
<keyword evidence="3 5" id="KW-0067">ATP-binding</keyword>
<dbReference type="InterPro" id="IPR017871">
    <property type="entry name" value="ABC_transporter-like_CS"/>
</dbReference>
<evidence type="ECO:0000259" key="4">
    <source>
        <dbReference type="PROSITE" id="PS50893"/>
    </source>
</evidence>
<dbReference type="EMBL" id="FOSR01000002">
    <property type="protein sequence ID" value="SFK39727.1"/>
    <property type="molecule type" value="Genomic_DNA"/>
</dbReference>
<dbReference type="Gene3D" id="3.40.50.300">
    <property type="entry name" value="P-loop containing nucleotide triphosphate hydrolases"/>
    <property type="match status" value="1"/>
</dbReference>
<dbReference type="InterPro" id="IPR003439">
    <property type="entry name" value="ABC_transporter-like_ATP-bd"/>
</dbReference>
<dbReference type="GO" id="GO:0043190">
    <property type="term" value="C:ATP-binding cassette (ABC) transporter complex"/>
    <property type="evidence" value="ECO:0007669"/>
    <property type="project" value="InterPro"/>
</dbReference>
<dbReference type="Pfam" id="PF08402">
    <property type="entry name" value="TOBE_2"/>
    <property type="match status" value="1"/>
</dbReference>
<evidence type="ECO:0000256" key="3">
    <source>
        <dbReference type="ARBA" id="ARBA00022840"/>
    </source>
</evidence>
<dbReference type="AlphaFoldDB" id="A0A1I3Z6U8"/>
<proteinExistence type="predicted"/>
<dbReference type="InterPro" id="IPR003593">
    <property type="entry name" value="AAA+_ATPase"/>
</dbReference>
<dbReference type="Proteomes" id="UP000198725">
    <property type="component" value="Unassembled WGS sequence"/>
</dbReference>
<organism evidence="5 6">
    <name type="scientific">Rhodanobacter glycinis</name>
    <dbReference type="NCBI Taxonomy" id="582702"/>
    <lineage>
        <taxon>Bacteria</taxon>
        <taxon>Pseudomonadati</taxon>
        <taxon>Pseudomonadota</taxon>
        <taxon>Gammaproteobacteria</taxon>
        <taxon>Lysobacterales</taxon>
        <taxon>Rhodanobacteraceae</taxon>
        <taxon>Rhodanobacter</taxon>
    </lineage>
</organism>